<name>A0A8J2T193_9STRA</name>
<feature type="compositionally biased region" description="Polar residues" evidence="1">
    <location>
        <begin position="70"/>
        <end position="81"/>
    </location>
</feature>
<accession>A0A8J2T193</accession>
<dbReference type="PANTHER" id="PTHR14614">
    <property type="entry name" value="HEPATOCELLULAR CARCINOMA-ASSOCIATED ANTIGEN"/>
    <property type="match status" value="1"/>
</dbReference>
<dbReference type="InterPro" id="IPR019410">
    <property type="entry name" value="Methyltransf_16"/>
</dbReference>
<comment type="caution">
    <text evidence="2">The sequence shown here is derived from an EMBL/GenBank/DDBJ whole genome shotgun (WGS) entry which is preliminary data.</text>
</comment>
<evidence type="ECO:0000256" key="1">
    <source>
        <dbReference type="SAM" id="MobiDB-lite"/>
    </source>
</evidence>
<dbReference type="OrthoDB" id="10543912at2759"/>
<evidence type="ECO:0008006" key="4">
    <source>
        <dbReference type="Google" id="ProtNLM"/>
    </source>
</evidence>
<dbReference type="Gene3D" id="3.40.50.150">
    <property type="entry name" value="Vaccinia Virus protein VP39"/>
    <property type="match status" value="1"/>
</dbReference>
<dbReference type="CDD" id="cd02440">
    <property type="entry name" value="AdoMet_MTases"/>
    <property type="match status" value="1"/>
</dbReference>
<organism evidence="2 3">
    <name type="scientific">Pelagomonas calceolata</name>
    <dbReference type="NCBI Taxonomy" id="35677"/>
    <lineage>
        <taxon>Eukaryota</taxon>
        <taxon>Sar</taxon>
        <taxon>Stramenopiles</taxon>
        <taxon>Ochrophyta</taxon>
        <taxon>Pelagophyceae</taxon>
        <taxon>Pelagomonadales</taxon>
        <taxon>Pelagomonadaceae</taxon>
        <taxon>Pelagomonas</taxon>
    </lineage>
</organism>
<sequence>MEVTLAWPTAPGGAATRLTEDDFDWKAADRATLTKPLALVATDADCTLAIAGAHVVSTALVSNARSVEVSGGSTPATTTYKGTVRGDQQKQPHRFRAELKALDAPFVTLKLLSRKGDARTLSIDSLEIVVDAARTPEAAPPPPPARAAATAASASSSSHQKTLLAGAALLDAAERRLTAHVDAACARVQRHLGAKLDAQGAALARLEAAVARLGTRPAAARSEAAVAAPRAAVIPRAGEDDAVGAALKKTTVRCGDHAMMLFLRAADATLAPPANGADADGTGLELWGGGRYLANFLTIRPGVVRGCRVLELGAGAGLPGLVAARCGAAEVLLTDGDARAVRLLEKNIAANPSSECPVEAAALAYGAAPPPPSESNLPTVVLAADALYVSKHCAPFGDTLNAALQTPKDVCYLAHEPRRAWSMKDGSPVQDATDDVLDAFLDLCCDLDVSEVGKTGNVQLYRIARPCM</sequence>
<evidence type="ECO:0000313" key="2">
    <source>
        <dbReference type="EMBL" id="CAH0379129.1"/>
    </source>
</evidence>
<dbReference type="EMBL" id="CAKKNE010000006">
    <property type="protein sequence ID" value="CAH0379129.1"/>
    <property type="molecule type" value="Genomic_DNA"/>
</dbReference>
<keyword evidence="3" id="KW-1185">Reference proteome</keyword>
<dbReference type="SUPFAM" id="SSF53335">
    <property type="entry name" value="S-adenosyl-L-methionine-dependent methyltransferases"/>
    <property type="match status" value="1"/>
</dbReference>
<proteinExistence type="predicted"/>
<dbReference type="InterPro" id="IPR029063">
    <property type="entry name" value="SAM-dependent_MTases_sf"/>
</dbReference>
<protein>
    <recommendedName>
        <fullName evidence="4">Calmodulin-lysine N-methyltransferase</fullName>
    </recommendedName>
</protein>
<gene>
    <name evidence="2" type="ORF">PECAL_6P07300</name>
</gene>
<reference evidence="2" key="1">
    <citation type="submission" date="2021-11" db="EMBL/GenBank/DDBJ databases">
        <authorList>
            <consortium name="Genoscope - CEA"/>
            <person name="William W."/>
        </authorList>
    </citation>
    <scope>NUCLEOTIDE SEQUENCE</scope>
</reference>
<dbReference type="Proteomes" id="UP000789595">
    <property type="component" value="Unassembled WGS sequence"/>
</dbReference>
<feature type="region of interest" description="Disordered" evidence="1">
    <location>
        <begin position="134"/>
        <end position="156"/>
    </location>
</feature>
<feature type="region of interest" description="Disordered" evidence="1">
    <location>
        <begin position="70"/>
        <end position="90"/>
    </location>
</feature>
<feature type="compositionally biased region" description="Low complexity" evidence="1">
    <location>
        <begin position="146"/>
        <end position="156"/>
    </location>
</feature>
<evidence type="ECO:0000313" key="3">
    <source>
        <dbReference type="Proteomes" id="UP000789595"/>
    </source>
</evidence>
<dbReference type="AlphaFoldDB" id="A0A8J2T193"/>
<dbReference type="Pfam" id="PF10294">
    <property type="entry name" value="Methyltransf_16"/>
    <property type="match status" value="1"/>
</dbReference>